<name>A0A5J9T7V5_9POAL</name>
<proteinExistence type="predicted"/>
<organism evidence="5 6">
    <name type="scientific">Eragrostis curvula</name>
    <name type="common">weeping love grass</name>
    <dbReference type="NCBI Taxonomy" id="38414"/>
    <lineage>
        <taxon>Eukaryota</taxon>
        <taxon>Viridiplantae</taxon>
        <taxon>Streptophyta</taxon>
        <taxon>Embryophyta</taxon>
        <taxon>Tracheophyta</taxon>
        <taxon>Spermatophyta</taxon>
        <taxon>Magnoliopsida</taxon>
        <taxon>Liliopsida</taxon>
        <taxon>Poales</taxon>
        <taxon>Poaceae</taxon>
        <taxon>PACMAD clade</taxon>
        <taxon>Chloridoideae</taxon>
        <taxon>Eragrostideae</taxon>
        <taxon>Eragrostidinae</taxon>
        <taxon>Eragrostis</taxon>
    </lineage>
</organism>
<sequence length="532" mass="59759">MRTAAARHRARSPRHRQAQIRSWTPRPAPSRAARTSSTTSSCCPAPPRRRAAAARPFPDDELLPLPNPEFASRPSPRRLLLRGCCSCSCCAVLPSGHLLHDAGTIPVLLSVFLVLLLGLAQVAAPLLTYFRPTRQTQTLPPIHAMPLPQPSLMDELVEEVLLRLPPDNPGSLVRAALVCKRWCRLVADPAFHRRIREFHRSPPMQGFLIICILFQYGAALTTQVVLMSSPCLPQKAYRGFGVCGSRHGRILLRADHGYRYSRVVFWDPITDNWQELPKPPTPRYPKCPHLWVTEVLCAGTGACDHINCHQGPFMVVLVGNVGKEKFSYVYLSETGEWGKPTFFDHADRICGSRNVLAGNALHFTFDSSRDILRYDLCTREMSILQFPHSRLTGSIRLTTMEDGRLALAGLEEQSRLCLWSRDHEGFGWSLSKVIELDKRLPIDGSMVNTPSLVGSTETFGIIFLKVHHDLFTVDLKSSKVTKVYQASCIITTAVPYMSFYTPGTSQRSPDNLYPSTTRWLFVFKNNEFMKIQ</sequence>
<feature type="domain" description="F-box" evidence="3">
    <location>
        <begin position="154"/>
        <end position="195"/>
    </location>
</feature>
<dbReference type="PANTHER" id="PTHR32133:SF370">
    <property type="entry name" value="F-BOX DOMAIN-CONTAINING PROTEIN"/>
    <property type="match status" value="1"/>
</dbReference>
<dbReference type="InterPro" id="IPR011043">
    <property type="entry name" value="Gal_Oxase/kelch_b-propeller"/>
</dbReference>
<dbReference type="SUPFAM" id="SSF50965">
    <property type="entry name" value="Galactose oxidase, central domain"/>
    <property type="match status" value="1"/>
</dbReference>
<feature type="transmembrane region" description="Helical" evidence="2">
    <location>
        <begin position="105"/>
        <end position="130"/>
    </location>
</feature>
<comment type="caution">
    <text evidence="5">The sequence shown here is derived from an EMBL/GenBank/DDBJ whole genome shotgun (WGS) entry which is preliminary data.</text>
</comment>
<keyword evidence="2" id="KW-0812">Transmembrane</keyword>
<evidence type="ECO:0000259" key="4">
    <source>
        <dbReference type="Pfam" id="PF23635"/>
    </source>
</evidence>
<keyword evidence="6" id="KW-1185">Reference proteome</keyword>
<feature type="region of interest" description="Disordered" evidence="1">
    <location>
        <begin position="1"/>
        <end position="69"/>
    </location>
</feature>
<dbReference type="AlphaFoldDB" id="A0A5J9T7V5"/>
<dbReference type="SUPFAM" id="SSF81383">
    <property type="entry name" value="F-box domain"/>
    <property type="match status" value="1"/>
</dbReference>
<feature type="domain" description="F-box protein AT5G49610-like beta-propeller" evidence="4">
    <location>
        <begin position="242"/>
        <end position="502"/>
    </location>
</feature>
<dbReference type="InterPro" id="IPR036047">
    <property type="entry name" value="F-box-like_dom_sf"/>
</dbReference>
<evidence type="ECO:0000313" key="5">
    <source>
        <dbReference type="EMBL" id="TVU07465.1"/>
    </source>
</evidence>
<dbReference type="Pfam" id="PF23635">
    <property type="entry name" value="Beta-prop_AT5G49610-like"/>
    <property type="match status" value="1"/>
</dbReference>
<gene>
    <name evidence="5" type="ORF">EJB05_47523</name>
</gene>
<evidence type="ECO:0000313" key="6">
    <source>
        <dbReference type="Proteomes" id="UP000324897"/>
    </source>
</evidence>
<dbReference type="InterPro" id="IPR001810">
    <property type="entry name" value="F-box_dom"/>
</dbReference>
<feature type="non-terminal residue" evidence="5">
    <location>
        <position position="1"/>
    </location>
</feature>
<dbReference type="Pfam" id="PF12937">
    <property type="entry name" value="F-box-like"/>
    <property type="match status" value="1"/>
</dbReference>
<feature type="compositionally biased region" description="Basic residues" evidence="1">
    <location>
        <begin position="1"/>
        <end position="18"/>
    </location>
</feature>
<evidence type="ECO:0000259" key="3">
    <source>
        <dbReference type="Pfam" id="PF12937"/>
    </source>
</evidence>
<dbReference type="Gramene" id="TVU07465">
    <property type="protein sequence ID" value="TVU07465"/>
    <property type="gene ID" value="EJB05_47523"/>
</dbReference>
<keyword evidence="2" id="KW-0472">Membrane</keyword>
<feature type="transmembrane region" description="Helical" evidence="2">
    <location>
        <begin position="79"/>
        <end position="99"/>
    </location>
</feature>
<feature type="compositionally biased region" description="Low complexity" evidence="1">
    <location>
        <begin position="29"/>
        <end position="43"/>
    </location>
</feature>
<dbReference type="EMBL" id="RWGY01000045">
    <property type="protein sequence ID" value="TVU07465.1"/>
    <property type="molecule type" value="Genomic_DNA"/>
</dbReference>
<dbReference type="Proteomes" id="UP000324897">
    <property type="component" value="Unassembled WGS sequence"/>
</dbReference>
<keyword evidence="2" id="KW-1133">Transmembrane helix</keyword>
<dbReference type="PANTHER" id="PTHR32133">
    <property type="entry name" value="OS07G0120400 PROTEIN"/>
    <property type="match status" value="1"/>
</dbReference>
<reference evidence="5 6" key="1">
    <citation type="journal article" date="2019" name="Sci. Rep.">
        <title>A high-quality genome of Eragrostis curvula grass provides insights into Poaceae evolution and supports new strategies to enhance forage quality.</title>
        <authorList>
            <person name="Carballo J."/>
            <person name="Santos B.A.C.M."/>
            <person name="Zappacosta D."/>
            <person name="Garbus I."/>
            <person name="Selva J.P."/>
            <person name="Gallo C.A."/>
            <person name="Diaz A."/>
            <person name="Albertini E."/>
            <person name="Caccamo M."/>
            <person name="Echenique V."/>
        </authorList>
    </citation>
    <scope>NUCLEOTIDE SEQUENCE [LARGE SCALE GENOMIC DNA]</scope>
    <source>
        <strain evidence="6">cv. Victoria</strain>
        <tissue evidence="5">Leaf</tissue>
    </source>
</reference>
<protein>
    <submittedName>
        <fullName evidence="5">Uncharacterized protein</fullName>
    </submittedName>
</protein>
<accession>A0A5J9T7V5</accession>
<dbReference type="InterPro" id="IPR056594">
    <property type="entry name" value="AT5G49610-like_b-prop"/>
</dbReference>
<evidence type="ECO:0000256" key="1">
    <source>
        <dbReference type="SAM" id="MobiDB-lite"/>
    </source>
</evidence>
<dbReference type="Gene3D" id="1.20.1280.50">
    <property type="match status" value="1"/>
</dbReference>
<evidence type="ECO:0000256" key="2">
    <source>
        <dbReference type="SAM" id="Phobius"/>
    </source>
</evidence>
<feature type="transmembrane region" description="Helical" evidence="2">
    <location>
        <begin position="206"/>
        <end position="226"/>
    </location>
</feature>